<dbReference type="EMBL" id="CAJHNJ030000025">
    <property type="protein sequence ID" value="CAG9121391.1"/>
    <property type="molecule type" value="Genomic_DNA"/>
</dbReference>
<keyword evidence="1" id="KW-1133">Transmembrane helix</keyword>
<feature type="non-terminal residue" evidence="2">
    <location>
        <position position="368"/>
    </location>
</feature>
<comment type="caution">
    <text evidence="2">The sequence shown here is derived from an EMBL/GenBank/DDBJ whole genome shotgun (WGS) entry which is preliminary data.</text>
</comment>
<organism evidence="2 3">
    <name type="scientific">Plutella xylostella</name>
    <name type="common">Diamondback moth</name>
    <name type="synonym">Plutella maculipennis</name>
    <dbReference type="NCBI Taxonomy" id="51655"/>
    <lineage>
        <taxon>Eukaryota</taxon>
        <taxon>Metazoa</taxon>
        <taxon>Ecdysozoa</taxon>
        <taxon>Arthropoda</taxon>
        <taxon>Hexapoda</taxon>
        <taxon>Insecta</taxon>
        <taxon>Pterygota</taxon>
        <taxon>Neoptera</taxon>
        <taxon>Endopterygota</taxon>
        <taxon>Lepidoptera</taxon>
        <taxon>Glossata</taxon>
        <taxon>Ditrysia</taxon>
        <taxon>Yponomeutoidea</taxon>
        <taxon>Plutellidae</taxon>
        <taxon>Plutella</taxon>
    </lineage>
</organism>
<name>A0A8S4EZA7_PLUXY</name>
<keyword evidence="1" id="KW-0812">Transmembrane</keyword>
<feature type="transmembrane region" description="Helical" evidence="1">
    <location>
        <begin position="151"/>
        <end position="169"/>
    </location>
</feature>
<proteinExistence type="predicted"/>
<protein>
    <submittedName>
        <fullName evidence="2">(diamondback moth) hypothetical protein</fullName>
    </submittedName>
</protein>
<evidence type="ECO:0000256" key="1">
    <source>
        <dbReference type="SAM" id="Phobius"/>
    </source>
</evidence>
<evidence type="ECO:0000313" key="2">
    <source>
        <dbReference type="EMBL" id="CAG9121391.1"/>
    </source>
</evidence>
<dbReference type="Proteomes" id="UP000653454">
    <property type="component" value="Unassembled WGS sequence"/>
</dbReference>
<dbReference type="AlphaFoldDB" id="A0A8S4EZA7"/>
<evidence type="ECO:0000313" key="3">
    <source>
        <dbReference type="Proteomes" id="UP000653454"/>
    </source>
</evidence>
<sequence>MYAKEITVTVLTQELIINKVTVVSVSRRAVGGASERRDVDVAREGRVSDERHALGGRVALLVRHVVHVDDVRQVRLRVLALHAQLLLVLALQRAVVLALEAGRAGRAGRHGLRLGGRARRRVRRAGRRQRVAAGRAGAQPVARGRGRLRHVGRALAAAVVAAAVALLHLRHVVARVVLLLVGRRVVHHVPVGHVAVGRHLVHVALLAGRARLAATAAQQRAAAQRVLVLFLGQSLRLPARPVLVVGVLLHVHGAQALRLVDEGALLRLGQVLPLRAEALGDLGVVHLGVVGRHLPALAARPHHEGVHGALDAVRVGVLAGGVVVVVGRRVRGVCGVRGVRCVRRVRGVRVLLVLVQVLVRLGGAGGGG</sequence>
<gene>
    <name evidence="2" type="ORF">PLXY2_LOCUS7379</name>
</gene>
<keyword evidence="1" id="KW-0472">Membrane</keyword>
<keyword evidence="3" id="KW-1185">Reference proteome</keyword>
<accession>A0A8S4EZA7</accession>
<reference evidence="2" key="1">
    <citation type="submission" date="2020-11" db="EMBL/GenBank/DDBJ databases">
        <authorList>
            <person name="Whiteford S."/>
        </authorList>
    </citation>
    <scope>NUCLEOTIDE SEQUENCE</scope>
</reference>